<dbReference type="PANTHER" id="PTHR12040:SF0">
    <property type="entry name" value="HISTONE CHAPERONE ASF1"/>
    <property type="match status" value="1"/>
</dbReference>
<organism evidence="7 8">
    <name type="scientific">Geodia barretti</name>
    <name type="common">Barrett's horny sponge</name>
    <dbReference type="NCBI Taxonomy" id="519541"/>
    <lineage>
        <taxon>Eukaryota</taxon>
        <taxon>Metazoa</taxon>
        <taxon>Porifera</taxon>
        <taxon>Demospongiae</taxon>
        <taxon>Heteroscleromorpha</taxon>
        <taxon>Tetractinellida</taxon>
        <taxon>Astrophorina</taxon>
        <taxon>Geodiidae</taxon>
        <taxon>Geodia</taxon>
    </lineage>
</organism>
<dbReference type="GO" id="GO:0000785">
    <property type="term" value="C:chromatin"/>
    <property type="evidence" value="ECO:0007669"/>
    <property type="project" value="TreeGrafter"/>
</dbReference>
<evidence type="ECO:0000256" key="3">
    <source>
        <dbReference type="ARBA" id="ARBA00023015"/>
    </source>
</evidence>
<comment type="similarity">
    <text evidence="2">Belongs to the ASF1 family.</text>
</comment>
<evidence type="ECO:0000313" key="8">
    <source>
        <dbReference type="Proteomes" id="UP001174909"/>
    </source>
</evidence>
<dbReference type="Gene3D" id="2.60.40.1490">
    <property type="entry name" value="Histone chaperone ASF1-like"/>
    <property type="match status" value="1"/>
</dbReference>
<evidence type="ECO:0000256" key="1">
    <source>
        <dbReference type="ARBA" id="ARBA00004123"/>
    </source>
</evidence>
<dbReference type="GO" id="GO:0006335">
    <property type="term" value="P:DNA replication-dependent chromatin assembly"/>
    <property type="evidence" value="ECO:0007669"/>
    <property type="project" value="TreeGrafter"/>
</dbReference>
<keyword evidence="8" id="KW-1185">Reference proteome</keyword>
<proteinExistence type="inferred from homology"/>
<evidence type="ECO:0000256" key="2">
    <source>
        <dbReference type="ARBA" id="ARBA00006051"/>
    </source>
</evidence>
<dbReference type="EMBL" id="CASHTH010004013">
    <property type="protein sequence ID" value="CAI8052452.1"/>
    <property type="molecule type" value="Genomic_DNA"/>
</dbReference>
<dbReference type="Pfam" id="PF04729">
    <property type="entry name" value="ASF1_hist_chap"/>
    <property type="match status" value="1"/>
</dbReference>
<keyword evidence="6" id="KW-0539">Nucleus</keyword>
<evidence type="ECO:0000256" key="6">
    <source>
        <dbReference type="ARBA" id="ARBA00023242"/>
    </source>
</evidence>
<reference evidence="7" key="1">
    <citation type="submission" date="2023-03" db="EMBL/GenBank/DDBJ databases">
        <authorList>
            <person name="Steffen K."/>
            <person name="Cardenas P."/>
        </authorList>
    </citation>
    <scope>NUCLEOTIDE SEQUENCE</scope>
</reference>
<comment type="caution">
    <text evidence="7">The sequence shown here is derived from an EMBL/GenBank/DDBJ whole genome shotgun (WGS) entry which is preliminary data.</text>
</comment>
<dbReference type="InterPro" id="IPR036747">
    <property type="entry name" value="ASF1-like_sf"/>
</dbReference>
<sequence>MAKVQLANVTVLDNPTAFMNPFQFEITFDCQEDLADDLEWQIVYVGSASSEAYDQTLDSVLVGPVPAGKHRFVFQVCL</sequence>
<accession>A0AA35XIU3</accession>
<keyword evidence="4" id="KW-0804">Transcription</keyword>
<name>A0AA35XIU3_GEOBA</name>
<dbReference type="PANTHER" id="PTHR12040">
    <property type="entry name" value="ANTI-SILENCING PROTEIN 1"/>
    <property type="match status" value="1"/>
</dbReference>
<protein>
    <submittedName>
        <fullName evidence="7">Histone chaperone asf1b-A</fullName>
    </submittedName>
</protein>
<keyword evidence="5" id="KW-0143">Chaperone</keyword>
<evidence type="ECO:0000313" key="7">
    <source>
        <dbReference type="EMBL" id="CAI8052452.1"/>
    </source>
</evidence>
<keyword evidence="3" id="KW-0805">Transcription regulation</keyword>
<dbReference type="GO" id="GO:0042393">
    <property type="term" value="F:histone binding"/>
    <property type="evidence" value="ECO:0007669"/>
    <property type="project" value="TreeGrafter"/>
</dbReference>
<dbReference type="AlphaFoldDB" id="A0AA35XIU3"/>
<dbReference type="InterPro" id="IPR006818">
    <property type="entry name" value="ASF1-like"/>
</dbReference>
<dbReference type="SUPFAM" id="SSF101546">
    <property type="entry name" value="ASF1-like"/>
    <property type="match status" value="1"/>
</dbReference>
<comment type="subcellular location">
    <subcellularLocation>
        <location evidence="1">Nucleus</location>
    </subcellularLocation>
</comment>
<dbReference type="GO" id="GO:0005634">
    <property type="term" value="C:nucleus"/>
    <property type="evidence" value="ECO:0007669"/>
    <property type="project" value="UniProtKB-SubCell"/>
</dbReference>
<gene>
    <name evidence="7" type="ORF">GBAR_LOCUS28682</name>
</gene>
<dbReference type="Proteomes" id="UP001174909">
    <property type="component" value="Unassembled WGS sequence"/>
</dbReference>
<evidence type="ECO:0000256" key="5">
    <source>
        <dbReference type="ARBA" id="ARBA00023186"/>
    </source>
</evidence>
<evidence type="ECO:0000256" key="4">
    <source>
        <dbReference type="ARBA" id="ARBA00023163"/>
    </source>
</evidence>